<accession>A0A2M8EN47</accession>
<keyword evidence="2" id="KW-1133">Transmembrane helix</keyword>
<organism evidence="3 4">
    <name type="scientific">Candidatus Uhrbacteria bacterium CG_4_9_14_0_2_um_filter_41_50</name>
    <dbReference type="NCBI Taxonomy" id="1975031"/>
    <lineage>
        <taxon>Bacteria</taxon>
        <taxon>Candidatus Uhriibacteriota</taxon>
    </lineage>
</organism>
<dbReference type="Proteomes" id="UP000230251">
    <property type="component" value="Unassembled WGS sequence"/>
</dbReference>
<keyword evidence="2" id="KW-0472">Membrane</keyword>
<comment type="caution">
    <text evidence="3">The sequence shown here is derived from an EMBL/GenBank/DDBJ whole genome shotgun (WGS) entry which is preliminary data.</text>
</comment>
<feature type="coiled-coil region" evidence="1">
    <location>
        <begin position="34"/>
        <end position="61"/>
    </location>
</feature>
<sequence>MIETTDIFYIVLAFCVLWVTAFVCWFIYQITSVLKSVNDLMRELKWQVEKVEQALQGIKSKFELGSGHLSKLVNHVKSAADSLKDKN</sequence>
<protein>
    <recommendedName>
        <fullName evidence="5">DUF948 domain-containing protein</fullName>
    </recommendedName>
</protein>
<dbReference type="AlphaFoldDB" id="A0A2M8EN47"/>
<feature type="transmembrane region" description="Helical" evidence="2">
    <location>
        <begin position="7"/>
        <end position="28"/>
    </location>
</feature>
<name>A0A2M8EN47_9BACT</name>
<keyword evidence="2" id="KW-0812">Transmembrane</keyword>
<evidence type="ECO:0000256" key="1">
    <source>
        <dbReference type="SAM" id="Coils"/>
    </source>
</evidence>
<evidence type="ECO:0000313" key="3">
    <source>
        <dbReference type="EMBL" id="PJC24173.1"/>
    </source>
</evidence>
<reference evidence="4" key="1">
    <citation type="submission" date="2017-09" db="EMBL/GenBank/DDBJ databases">
        <title>Depth-based differentiation of microbial function through sediment-hosted aquifers and enrichment of novel symbionts in the deep terrestrial subsurface.</title>
        <authorList>
            <person name="Probst A.J."/>
            <person name="Ladd B."/>
            <person name="Jarett J.K."/>
            <person name="Geller-Mcgrath D.E."/>
            <person name="Sieber C.M.K."/>
            <person name="Emerson J.B."/>
            <person name="Anantharaman K."/>
            <person name="Thomas B.C."/>
            <person name="Malmstrom R."/>
            <person name="Stieglmeier M."/>
            <person name="Klingl A."/>
            <person name="Woyke T."/>
            <person name="Ryan C.M."/>
            <person name="Banfield J.F."/>
        </authorList>
    </citation>
    <scope>NUCLEOTIDE SEQUENCE [LARGE SCALE GENOMIC DNA]</scope>
</reference>
<evidence type="ECO:0008006" key="5">
    <source>
        <dbReference type="Google" id="ProtNLM"/>
    </source>
</evidence>
<keyword evidence="1" id="KW-0175">Coiled coil</keyword>
<dbReference type="EMBL" id="PFSI01000064">
    <property type="protein sequence ID" value="PJC24173.1"/>
    <property type="molecule type" value="Genomic_DNA"/>
</dbReference>
<evidence type="ECO:0000313" key="4">
    <source>
        <dbReference type="Proteomes" id="UP000230251"/>
    </source>
</evidence>
<proteinExistence type="predicted"/>
<gene>
    <name evidence="3" type="ORF">CO057_04215</name>
</gene>
<evidence type="ECO:0000256" key="2">
    <source>
        <dbReference type="SAM" id="Phobius"/>
    </source>
</evidence>